<name>A0A2K8QRH9_9GAMM</name>
<dbReference type="InterPro" id="IPR020845">
    <property type="entry name" value="AMP-binding_CS"/>
</dbReference>
<evidence type="ECO:0000313" key="3">
    <source>
        <dbReference type="EMBL" id="ATZ96032.1"/>
    </source>
</evidence>
<dbReference type="InterPro" id="IPR042099">
    <property type="entry name" value="ANL_N_sf"/>
</dbReference>
<dbReference type="InterPro" id="IPR010071">
    <property type="entry name" value="AA_adenyl_dom"/>
</dbReference>
<dbReference type="PANTHER" id="PTHR45527:SF1">
    <property type="entry name" value="FATTY ACID SYNTHASE"/>
    <property type="match status" value="1"/>
</dbReference>
<organism evidence="3 4">
    <name type="scientific">Dickeya fangzhongdai</name>
    <dbReference type="NCBI Taxonomy" id="1778540"/>
    <lineage>
        <taxon>Bacteria</taxon>
        <taxon>Pseudomonadati</taxon>
        <taxon>Pseudomonadota</taxon>
        <taxon>Gammaproteobacteria</taxon>
        <taxon>Enterobacterales</taxon>
        <taxon>Pectobacteriaceae</taxon>
        <taxon>Dickeya</taxon>
    </lineage>
</organism>
<dbReference type="GO" id="GO:0043041">
    <property type="term" value="P:amino acid activation for nonribosomal peptide biosynthetic process"/>
    <property type="evidence" value="ECO:0007669"/>
    <property type="project" value="TreeGrafter"/>
</dbReference>
<dbReference type="NCBIfam" id="TIGR01733">
    <property type="entry name" value="AA-adenyl-dom"/>
    <property type="match status" value="1"/>
</dbReference>
<evidence type="ECO:0000259" key="2">
    <source>
        <dbReference type="Pfam" id="PF13193"/>
    </source>
</evidence>
<dbReference type="PANTHER" id="PTHR45527">
    <property type="entry name" value="NONRIBOSOMAL PEPTIDE SYNTHETASE"/>
    <property type="match status" value="1"/>
</dbReference>
<dbReference type="Gene3D" id="3.40.50.12780">
    <property type="entry name" value="N-terminal domain of ligase-like"/>
    <property type="match status" value="1"/>
</dbReference>
<evidence type="ECO:0000259" key="1">
    <source>
        <dbReference type="Pfam" id="PF00501"/>
    </source>
</evidence>
<feature type="domain" description="AMP-binding enzyme C-terminal" evidence="2">
    <location>
        <begin position="430"/>
        <end position="507"/>
    </location>
</feature>
<dbReference type="Pfam" id="PF13193">
    <property type="entry name" value="AMP-binding_C"/>
    <property type="match status" value="1"/>
</dbReference>
<dbReference type="InterPro" id="IPR020459">
    <property type="entry name" value="AMP-binding"/>
</dbReference>
<reference evidence="4" key="1">
    <citation type="journal article" date="2018" name="Genome Announc.">
        <title>Complete genome sequence of a Dickeya fangzhongdai type strain causing bleeding canker of pear tree trunks.</title>
        <authorList>
            <person name="Zhao Y."/>
            <person name="Tian Y."/>
            <person name="Li X."/>
            <person name="Hu B."/>
        </authorList>
    </citation>
    <scope>NUCLEOTIDE SEQUENCE [LARGE SCALE GENOMIC DNA]</scope>
    <source>
        <strain evidence="4">DSM 101947</strain>
    </source>
</reference>
<feature type="domain" description="AMP-dependent synthetase/ligase" evidence="1">
    <location>
        <begin position="27"/>
        <end position="372"/>
    </location>
</feature>
<dbReference type="Pfam" id="PF00501">
    <property type="entry name" value="AMP-binding"/>
    <property type="match status" value="1"/>
</dbReference>
<dbReference type="SUPFAM" id="SSF56801">
    <property type="entry name" value="Acetyl-CoA synthetase-like"/>
    <property type="match status" value="1"/>
</dbReference>
<accession>A0A2K8QRH9</accession>
<dbReference type="GO" id="GO:0031177">
    <property type="term" value="F:phosphopantetheine binding"/>
    <property type="evidence" value="ECO:0007669"/>
    <property type="project" value="TreeGrafter"/>
</dbReference>
<gene>
    <name evidence="3" type="ORF">CVE23_19875</name>
</gene>
<dbReference type="InterPro" id="IPR000873">
    <property type="entry name" value="AMP-dep_synth/lig_dom"/>
</dbReference>
<dbReference type="EMBL" id="CP025003">
    <property type="protein sequence ID" value="ATZ96032.1"/>
    <property type="molecule type" value="Genomic_DNA"/>
</dbReference>
<dbReference type="GO" id="GO:0044550">
    <property type="term" value="P:secondary metabolite biosynthetic process"/>
    <property type="evidence" value="ECO:0007669"/>
    <property type="project" value="TreeGrafter"/>
</dbReference>
<dbReference type="Gene3D" id="3.30.300.30">
    <property type="match status" value="1"/>
</dbReference>
<dbReference type="PRINTS" id="PR00154">
    <property type="entry name" value="AMPBINDING"/>
</dbReference>
<proteinExistence type="predicted"/>
<dbReference type="KEGG" id="dfn:CVE23_19875"/>
<dbReference type="Proteomes" id="UP000231901">
    <property type="component" value="Chromosome"/>
</dbReference>
<keyword evidence="4" id="KW-1185">Reference proteome</keyword>
<sequence>MNEKEDGVNAKPSSTQPRRTLLGCFLAAAEKYPDRIAVKDRETRLTYQAMKGLILNIASALRELQVVPGNRVAVELTPSKELIAALLAVQYVGAAYVPLDKKAPLERNQLIVNDARPALIISDSDMTPHRDVKNVHIQALTSASASSDIYDQSRLENTAYIIYTSGTTGKPKGVPITHGNLEALFSATAAIYNFNQQDATLLYHSYAFDFSVWEIWSVLGYGGKLVIPDDETRIVPDALARLIKEENITLLNQTPTAFSVNADKLCQFKPDELSLRCIIFGGERLNFQTLKRWHNHFGLHSPMLVNMYGITETTVHTSWHIVSDADLINPNSNIGRVLPDFHYIIRPIGNEPSAEEGGELLLSGPQVTHGYLNINNDESRKFIWLETEGVSRRYYCSGDVVKHNHDGELLYLGRCDDQVKINGFRIETGEIESVLAQIDDIDDISVLAAKTEMHGHHLICFFTTSSKIAEGDVKEKLKSLARLALPVYMRPMRYRRVDVMPKTVNGKVDKKLILHSME</sequence>
<dbReference type="InterPro" id="IPR025110">
    <property type="entry name" value="AMP-bd_C"/>
</dbReference>
<dbReference type="GO" id="GO:0005737">
    <property type="term" value="C:cytoplasm"/>
    <property type="evidence" value="ECO:0007669"/>
    <property type="project" value="TreeGrafter"/>
</dbReference>
<dbReference type="InterPro" id="IPR045851">
    <property type="entry name" value="AMP-bd_C_sf"/>
</dbReference>
<evidence type="ECO:0000313" key="4">
    <source>
        <dbReference type="Proteomes" id="UP000231901"/>
    </source>
</evidence>
<dbReference type="PROSITE" id="PS00455">
    <property type="entry name" value="AMP_BINDING"/>
    <property type="match status" value="1"/>
</dbReference>
<dbReference type="AlphaFoldDB" id="A0A2K8QRH9"/>
<protein>
    <submittedName>
        <fullName evidence="3">Peptide synthetase</fullName>
    </submittedName>
</protein>